<protein>
    <submittedName>
        <fullName evidence="1">Uncharacterized protein</fullName>
    </submittedName>
</protein>
<accession>A0A951UBH2</accession>
<dbReference type="Proteomes" id="UP000753908">
    <property type="component" value="Unassembled WGS sequence"/>
</dbReference>
<sequence>MSSSLAERLSEARHSRFVGRALELKLFESVILPTRHNADTVDLPFQVLHVFGPGGVGKTTLLSEFTRICEKAQTPTVSIDARNVEPAPESFLSALRFAMNLNPNDSLPVLAAELEHKVLLIDTYETFAPLDDWLREVFLPQLPATTLIVLAGRHSPSSTWRADPGWQALIHILPLRNLSPEESRTYLSKRAVPPVQHRSVLDFTHGYPLALSLVADVFAQKGDIQFQPDAVPDVIKALLEKFVQQVPSTSHRMALEACALVRLTTEALLARMLGMPDVHELFDWLRELSFIEPGQQGLFPHDLAREVLIADLRWRNPDWYAELHGRARTYYTSRLEQTQGQEQHRILFDYIFLHRDNPAVRPRFTWQENSTLLTDSFRETDKPALLQMVTEYEGEESARLAAYWLGRQPQGVLVFRDAQQQPAGFVMMVALHQASNEDLTVDPAARSTWHYLQNQAPLRTGEGATLFRFWMARETYQTTSPTQSLIFINFVQHHRLTAGLAFTFFPCAEPEDWAAMFAYADLARLPEADFEVGGRRYGVYGHDWRVLPMKAWQALLAQREIAASAQAIASSQVSEPLVVLSQADFMGAVRDALRDFSRPDALQNNPLLRSRLVMEKVAVTAEGTEAIAALQGLLRESAESLEASPRDAKCYRALYHTYLHPAPTQEQAAELLNLPFSTFRRHLKNGITRVAEILWHQEIN</sequence>
<organism evidence="1 2">
    <name type="scientific">Symplocastrum torsivum CPER-KK1</name>
    <dbReference type="NCBI Taxonomy" id="450513"/>
    <lineage>
        <taxon>Bacteria</taxon>
        <taxon>Bacillati</taxon>
        <taxon>Cyanobacteriota</taxon>
        <taxon>Cyanophyceae</taxon>
        <taxon>Oscillatoriophycideae</taxon>
        <taxon>Oscillatoriales</taxon>
        <taxon>Microcoleaceae</taxon>
        <taxon>Symplocastrum</taxon>
    </lineage>
</organism>
<dbReference type="InterPro" id="IPR027417">
    <property type="entry name" value="P-loop_NTPase"/>
</dbReference>
<evidence type="ECO:0000313" key="2">
    <source>
        <dbReference type="Proteomes" id="UP000753908"/>
    </source>
</evidence>
<comment type="caution">
    <text evidence="1">The sequence shown here is derived from an EMBL/GenBank/DDBJ whole genome shotgun (WGS) entry which is preliminary data.</text>
</comment>
<evidence type="ECO:0000313" key="1">
    <source>
        <dbReference type="EMBL" id="MBW4545656.1"/>
    </source>
</evidence>
<dbReference type="AlphaFoldDB" id="A0A951UBH2"/>
<reference evidence="1" key="1">
    <citation type="submission" date="2021-05" db="EMBL/GenBank/DDBJ databases">
        <authorList>
            <person name="Pietrasiak N."/>
            <person name="Ward R."/>
            <person name="Stajich J.E."/>
            <person name="Kurbessoian T."/>
        </authorList>
    </citation>
    <scope>NUCLEOTIDE SEQUENCE</scope>
    <source>
        <strain evidence="1">CPER-KK1</strain>
    </source>
</reference>
<dbReference type="SUPFAM" id="SSF52540">
    <property type="entry name" value="P-loop containing nucleoside triphosphate hydrolases"/>
    <property type="match status" value="1"/>
</dbReference>
<gene>
    <name evidence="1" type="ORF">KME25_14580</name>
</gene>
<dbReference type="EMBL" id="JAHHIF010000017">
    <property type="protein sequence ID" value="MBW4545656.1"/>
    <property type="molecule type" value="Genomic_DNA"/>
</dbReference>
<name>A0A951UBH2_9CYAN</name>
<reference evidence="1" key="2">
    <citation type="journal article" date="2022" name="Microbiol. Resour. Announc.">
        <title>Metagenome Sequencing to Explore Phylogenomics of Terrestrial Cyanobacteria.</title>
        <authorList>
            <person name="Ward R.D."/>
            <person name="Stajich J.E."/>
            <person name="Johansen J.R."/>
            <person name="Huntemann M."/>
            <person name="Clum A."/>
            <person name="Foster B."/>
            <person name="Foster B."/>
            <person name="Roux S."/>
            <person name="Palaniappan K."/>
            <person name="Varghese N."/>
            <person name="Mukherjee S."/>
            <person name="Reddy T.B.K."/>
            <person name="Daum C."/>
            <person name="Copeland A."/>
            <person name="Chen I.A."/>
            <person name="Ivanova N.N."/>
            <person name="Kyrpides N.C."/>
            <person name="Shapiro N."/>
            <person name="Eloe-Fadrosh E.A."/>
            <person name="Pietrasiak N."/>
        </authorList>
    </citation>
    <scope>NUCLEOTIDE SEQUENCE</scope>
    <source>
        <strain evidence="1">CPER-KK1</strain>
    </source>
</reference>
<dbReference type="PRINTS" id="PR00364">
    <property type="entry name" value="DISEASERSIST"/>
</dbReference>
<proteinExistence type="predicted"/>